<sequence>MAVQPVPLPKRAVHIHFLRRLCVERVPGESKTYGELTTAEVVKLFIRPATAQAKSSYQQALLSGLVLPKHQLAWCTSGTIRDTDGIVQQAFGQARFFASHAWSYKFGALVSMLENHYAQLPGTKGGGRFVPVYYWVDIFAVTQHFTGDFKDHPDSDFAGVIRSSKAVLFTMHPWRSPIAPTRVWCLFEALTAIQASGVDFEVVVDVKDSKDTRVQTVTVISGSIDVRTAQATVSSDKTYILGCIEQGIGVNAFNNAIRKRLKEALLQAVTPNAVEMGDTAALHELLKVGGCVRPDGIADLASCFRFASEADMLNIMRTIQLRDLRPRGLVLSGKQRTKEVTLSDGGLRGWDGESFSLREYGELDTGRMQWAYLPAGPALCQAVGDLLAMPTHSGAGATSSNLRGIEELWISLKPPRPDEFAKPNIAGMNGHSGVGSAPSSPKGPPGSGERTGAGSTLLGREASGTSSALPLLRDGIMRSSGSFTSSSPAVTAIRQELSRAGGSSFSGGNSRSDVSRSVGSFPGVPSGGGSPGNTLGGSASGTLGGGSGPVLRRNPSFSSPGNGLRPELSRAGGSSFSSSGALAPERSSGLVGERSGLMSERSGASFSSATAARAAQRAAASPIKRRPTFGSITGSATFAAGRPSSAMHSCLDSPSAANRAAATVTAMAAAGRGAPGSPMMPAPPSGPAPPPGSRPGSARPVSGRTASLSSAPSSPGGAAVGASQQQHMLLARPGLLGPEGSSASLAMAPASPTIQQQPQKLEPLPPGRPALWAAVSIGRTLRHLCVHQSVLAPPDVALLANALQNNKILEILQFVKCTAPGAESSGAHSTARLTGELLALGLSASNLRQLHVRPADPLYLDNLPPISTPVNSHMRRVSLTPVLLGPAAIRQLARALAQPPQLHSITVGLDPAPYTTFMPKELCDREHWLAHEDKNEPDMALKRRRIMGLDEDGQAAYVAHAWDLKEELTSLPDSERGVAAAAQRAAGITFCLCVAAGWADVPAYNRRYARWSWQRRVPTEESLADMKKYLGPLKELAAEALKAAPDTFTNKFDVSKKEQRAAKSRLQAAYFETFA</sequence>
<organism evidence="2 3">
    <name type="scientific">Chlamydomonas reinhardtii</name>
    <name type="common">Chlamydomonas smithii</name>
    <dbReference type="NCBI Taxonomy" id="3055"/>
    <lineage>
        <taxon>Eukaryota</taxon>
        <taxon>Viridiplantae</taxon>
        <taxon>Chlorophyta</taxon>
        <taxon>core chlorophytes</taxon>
        <taxon>Chlorophyceae</taxon>
        <taxon>CS clade</taxon>
        <taxon>Chlamydomonadales</taxon>
        <taxon>Chlamydomonadaceae</taxon>
        <taxon>Chlamydomonas</taxon>
    </lineage>
</organism>
<evidence type="ECO:0000313" key="3">
    <source>
        <dbReference type="Proteomes" id="UP000006906"/>
    </source>
</evidence>
<dbReference type="OMA" id="SYSYITQ"/>
<feature type="region of interest" description="Disordered" evidence="1">
    <location>
        <begin position="499"/>
        <end position="596"/>
    </location>
</feature>
<dbReference type="InterPro" id="IPR052394">
    <property type="entry name" value="LRR-containing"/>
</dbReference>
<keyword evidence="3" id="KW-1185">Reference proteome</keyword>
<proteinExistence type="predicted"/>
<reference evidence="2 3" key="1">
    <citation type="journal article" date="2007" name="Science">
        <title>The Chlamydomonas genome reveals the evolution of key animal and plant functions.</title>
        <authorList>
            <person name="Merchant S.S."/>
            <person name="Prochnik S.E."/>
            <person name="Vallon O."/>
            <person name="Harris E.H."/>
            <person name="Karpowicz S.J."/>
            <person name="Witman G.B."/>
            <person name="Terry A."/>
            <person name="Salamov A."/>
            <person name="Fritz-Laylin L.K."/>
            <person name="Marechal-Drouard L."/>
            <person name="Marshall W.F."/>
            <person name="Qu L.H."/>
            <person name="Nelson D.R."/>
            <person name="Sanderfoot A.A."/>
            <person name="Spalding M.H."/>
            <person name="Kapitonov V.V."/>
            <person name="Ren Q."/>
            <person name="Ferris P."/>
            <person name="Lindquist E."/>
            <person name="Shapiro H."/>
            <person name="Lucas S.M."/>
            <person name="Grimwood J."/>
            <person name="Schmutz J."/>
            <person name="Cardol P."/>
            <person name="Cerutti H."/>
            <person name="Chanfreau G."/>
            <person name="Chen C.L."/>
            <person name="Cognat V."/>
            <person name="Croft M.T."/>
            <person name="Dent R."/>
            <person name="Dutcher S."/>
            <person name="Fernandez E."/>
            <person name="Fukuzawa H."/>
            <person name="Gonzalez-Ballester D."/>
            <person name="Gonzalez-Halphen D."/>
            <person name="Hallmann A."/>
            <person name="Hanikenne M."/>
            <person name="Hippler M."/>
            <person name="Inwood W."/>
            <person name="Jabbari K."/>
            <person name="Kalanon M."/>
            <person name="Kuras R."/>
            <person name="Lefebvre P.A."/>
            <person name="Lemaire S.D."/>
            <person name="Lobanov A.V."/>
            <person name="Lohr M."/>
            <person name="Manuell A."/>
            <person name="Meier I."/>
            <person name="Mets L."/>
            <person name="Mittag M."/>
            <person name="Mittelmeier T."/>
            <person name="Moroney J.V."/>
            <person name="Moseley J."/>
            <person name="Napoli C."/>
            <person name="Nedelcu A.M."/>
            <person name="Niyogi K."/>
            <person name="Novoselov S.V."/>
            <person name="Paulsen I.T."/>
            <person name="Pazour G."/>
            <person name="Purton S."/>
            <person name="Ral J.P."/>
            <person name="Riano-Pachon D.M."/>
            <person name="Riekhof W."/>
            <person name="Rymarquis L."/>
            <person name="Schroda M."/>
            <person name="Stern D."/>
            <person name="Umen J."/>
            <person name="Willows R."/>
            <person name="Wilson N."/>
            <person name="Zimmer S.L."/>
            <person name="Allmer J."/>
            <person name="Balk J."/>
            <person name="Bisova K."/>
            <person name="Chen C.J."/>
            <person name="Elias M."/>
            <person name="Gendler K."/>
            <person name="Hauser C."/>
            <person name="Lamb M.R."/>
            <person name="Ledford H."/>
            <person name="Long J.C."/>
            <person name="Minagawa J."/>
            <person name="Page M.D."/>
            <person name="Pan J."/>
            <person name="Pootakham W."/>
            <person name="Roje S."/>
            <person name="Rose A."/>
            <person name="Stahlberg E."/>
            <person name="Terauchi A.M."/>
            <person name="Yang P."/>
            <person name="Ball S."/>
            <person name="Bowler C."/>
            <person name="Dieckmann C.L."/>
            <person name="Gladyshev V.N."/>
            <person name="Green P."/>
            <person name="Jorgensen R."/>
            <person name="Mayfield S."/>
            <person name="Mueller-Roeber B."/>
            <person name="Rajamani S."/>
            <person name="Sayre R.T."/>
            <person name="Brokstein P."/>
            <person name="Dubchak I."/>
            <person name="Goodstein D."/>
            <person name="Hornick L."/>
            <person name="Huang Y.W."/>
            <person name="Jhaveri J."/>
            <person name="Luo Y."/>
            <person name="Martinez D."/>
            <person name="Ngau W.C."/>
            <person name="Otillar B."/>
            <person name="Poliakov A."/>
            <person name="Porter A."/>
            <person name="Szajkowski L."/>
            <person name="Werner G."/>
            <person name="Zhou K."/>
            <person name="Grigoriev I.V."/>
            <person name="Rokhsar D.S."/>
            <person name="Grossman A.R."/>
        </authorList>
    </citation>
    <scope>NUCLEOTIDE SEQUENCE [LARGE SCALE GENOMIC DNA]</scope>
    <source>
        <strain evidence="3">CC-503</strain>
    </source>
</reference>
<dbReference type="PANTHER" id="PTHR24114">
    <property type="entry name" value="LEUCINE RICH REPEAT FAMILY PROTEIN"/>
    <property type="match status" value="1"/>
</dbReference>
<feature type="compositionally biased region" description="Gly residues" evidence="1">
    <location>
        <begin position="525"/>
        <end position="548"/>
    </location>
</feature>
<dbReference type="Gramene" id="PNW82475">
    <property type="protein sequence ID" value="PNW82475"/>
    <property type="gene ID" value="CHLRE_06g280450v5"/>
</dbReference>
<evidence type="ECO:0000313" key="2">
    <source>
        <dbReference type="EMBL" id="PNW82475.1"/>
    </source>
</evidence>
<feature type="compositionally biased region" description="Pro residues" evidence="1">
    <location>
        <begin position="678"/>
        <end position="693"/>
    </location>
</feature>
<feature type="compositionally biased region" description="Low complexity" evidence="1">
    <location>
        <begin position="694"/>
        <end position="723"/>
    </location>
</feature>
<name>A0A2K3DPK9_CHLRE</name>
<dbReference type="GeneID" id="5720908"/>
<feature type="region of interest" description="Disordered" evidence="1">
    <location>
        <begin position="671"/>
        <end position="724"/>
    </location>
</feature>
<protein>
    <submittedName>
        <fullName evidence="2">Uncharacterized protein</fullName>
    </submittedName>
</protein>
<dbReference type="RefSeq" id="XP_042923956.1">
    <property type="nucleotide sequence ID" value="XM_043063250.1"/>
</dbReference>
<dbReference type="ExpressionAtlas" id="A0A2K3DPK9">
    <property type="expression patterns" value="baseline"/>
</dbReference>
<dbReference type="EMBL" id="CM008967">
    <property type="protein sequence ID" value="PNW82475.1"/>
    <property type="molecule type" value="Genomic_DNA"/>
</dbReference>
<accession>A0A2K3DPK9</accession>
<dbReference type="KEGG" id="cre:CHLRE_06g280450v5"/>
<dbReference type="STRING" id="3055.A0A2K3DPK9"/>
<feature type="region of interest" description="Disordered" evidence="1">
    <location>
        <begin position="420"/>
        <end position="466"/>
    </location>
</feature>
<feature type="compositionally biased region" description="Low complexity" evidence="1">
    <location>
        <begin position="499"/>
        <end position="524"/>
    </location>
</feature>
<dbReference type="OrthoDB" id="533166at2759"/>
<dbReference type="InParanoid" id="A0A2K3DPK9"/>
<gene>
    <name evidence="2" type="ORF">CHLRE_06g280450v5</name>
</gene>
<dbReference type="AlphaFoldDB" id="A0A2K3DPK9"/>
<dbReference type="Proteomes" id="UP000006906">
    <property type="component" value="Chromosome 6"/>
</dbReference>
<feature type="compositionally biased region" description="Low complexity" evidence="1">
    <location>
        <begin position="569"/>
        <end position="583"/>
    </location>
</feature>
<dbReference type="PANTHER" id="PTHR24114:SF2">
    <property type="entry name" value="F-BOX DOMAIN-CONTAINING PROTEIN-RELATED"/>
    <property type="match status" value="1"/>
</dbReference>
<evidence type="ECO:0000256" key="1">
    <source>
        <dbReference type="SAM" id="MobiDB-lite"/>
    </source>
</evidence>